<dbReference type="PANTHER" id="PTHR48105">
    <property type="entry name" value="THIOREDOXIN REDUCTASE 1-RELATED-RELATED"/>
    <property type="match status" value="1"/>
</dbReference>
<evidence type="ECO:0000256" key="1">
    <source>
        <dbReference type="ARBA" id="ARBA00001974"/>
    </source>
</evidence>
<evidence type="ECO:0000313" key="4">
    <source>
        <dbReference type="EMBL" id="MBP2256399.1"/>
    </source>
</evidence>
<dbReference type="PRINTS" id="PR00469">
    <property type="entry name" value="PNDRDTASEII"/>
</dbReference>
<dbReference type="NCBIfam" id="TIGR04018">
    <property type="entry name" value="Bthiol_YpdA"/>
    <property type="match status" value="1"/>
</dbReference>
<sequence>MNQEQAIIVGGGPCGMSCAIALQEQGVNPLIIEKGNVVNTIYRFPTHQTFFSSSEKLEIGNVPFITERKKPVRNQALAYYRSVAERKKLRINTFEKVMNIKKVDQKVQLTTTNASQKTHTYQANNVIIATGYYDQPNYINVPGEELDKVMHYFKEAHPYYNKDIVIIGGKNSAVDAALELHKAGAKITVLYRGSTYSKSIKPWILPEFDSLVKKGIVHMEFNAHVQKITENEVYYTVDGKRKEIKNDFVFAMTGYKPNLHLLKEIGIEVDPRNGKPHFNKNSMETNIPDVYVAGVVASGYNNNEIFIENGRLHGEIIAKAIVNQ</sequence>
<evidence type="ECO:0000256" key="2">
    <source>
        <dbReference type="ARBA" id="ARBA00022630"/>
    </source>
</evidence>
<dbReference type="PRINTS" id="PR00368">
    <property type="entry name" value="FADPNR"/>
</dbReference>
<reference evidence="4 5" key="1">
    <citation type="submission" date="2021-03" db="EMBL/GenBank/DDBJ databases">
        <title>Genomic Encyclopedia of Type Strains, Phase IV (KMG-IV): sequencing the most valuable type-strain genomes for metagenomic binning, comparative biology and taxonomic classification.</title>
        <authorList>
            <person name="Goeker M."/>
        </authorList>
    </citation>
    <scope>NUCLEOTIDE SEQUENCE [LARGE SCALE GENOMIC DNA]</scope>
    <source>
        <strain evidence="4 5">DSM 25790</strain>
    </source>
</reference>
<dbReference type="Proteomes" id="UP001519294">
    <property type="component" value="Unassembled WGS sequence"/>
</dbReference>
<keyword evidence="2" id="KW-0285">Flavoprotein</keyword>
<dbReference type="GO" id="GO:0004791">
    <property type="term" value="F:thioredoxin-disulfide reductase (NADPH) activity"/>
    <property type="evidence" value="ECO:0007669"/>
    <property type="project" value="UniProtKB-EC"/>
</dbReference>
<dbReference type="Gene3D" id="3.50.50.60">
    <property type="entry name" value="FAD/NAD(P)-binding domain"/>
    <property type="match status" value="2"/>
</dbReference>
<gene>
    <name evidence="4" type="ORF">J2Z81_000331</name>
</gene>
<dbReference type="EMBL" id="JAGIKX010000001">
    <property type="protein sequence ID" value="MBP2256399.1"/>
    <property type="molecule type" value="Genomic_DNA"/>
</dbReference>
<dbReference type="RefSeq" id="WP_226370585.1">
    <property type="nucleotide sequence ID" value="NZ_JAGIKX010000001.1"/>
</dbReference>
<organism evidence="4 5">
    <name type="scientific">Virgibacillus alimentarius</name>
    <dbReference type="NCBI Taxonomy" id="698769"/>
    <lineage>
        <taxon>Bacteria</taxon>
        <taxon>Bacillati</taxon>
        <taxon>Bacillota</taxon>
        <taxon>Bacilli</taxon>
        <taxon>Bacillales</taxon>
        <taxon>Bacillaceae</taxon>
        <taxon>Virgibacillus</taxon>
    </lineage>
</organism>
<protein>
    <submittedName>
        <fullName evidence="4">Thioredoxin reductase (NADPH)</fullName>
        <ecNumber evidence="4">1.8.1.9</ecNumber>
    </submittedName>
</protein>
<dbReference type="InterPro" id="IPR050097">
    <property type="entry name" value="Ferredoxin-NADP_redctase_2"/>
</dbReference>
<dbReference type="EC" id="1.8.1.9" evidence="4"/>
<dbReference type="SUPFAM" id="SSF51905">
    <property type="entry name" value="FAD/NAD(P)-binding domain"/>
    <property type="match status" value="1"/>
</dbReference>
<evidence type="ECO:0000313" key="5">
    <source>
        <dbReference type="Proteomes" id="UP001519294"/>
    </source>
</evidence>
<comment type="cofactor">
    <cofactor evidence="1">
        <name>FAD</name>
        <dbReference type="ChEBI" id="CHEBI:57692"/>
    </cofactor>
</comment>
<dbReference type="InterPro" id="IPR036188">
    <property type="entry name" value="FAD/NAD-bd_sf"/>
</dbReference>
<keyword evidence="5" id="KW-1185">Reference proteome</keyword>
<proteinExistence type="predicted"/>
<comment type="caution">
    <text evidence="4">The sequence shown here is derived from an EMBL/GenBank/DDBJ whole genome shotgun (WGS) entry which is preliminary data.</text>
</comment>
<dbReference type="InterPro" id="IPR023856">
    <property type="entry name" value="Bdr"/>
</dbReference>
<keyword evidence="3 4" id="KW-0560">Oxidoreductase</keyword>
<dbReference type="Pfam" id="PF13738">
    <property type="entry name" value="Pyr_redox_3"/>
    <property type="match status" value="1"/>
</dbReference>
<name>A0ABS4S689_9BACI</name>
<evidence type="ECO:0000256" key="3">
    <source>
        <dbReference type="ARBA" id="ARBA00023002"/>
    </source>
</evidence>
<accession>A0ABS4S689</accession>